<dbReference type="CDD" id="cd09917">
    <property type="entry name" value="F-box_SF"/>
    <property type="match status" value="1"/>
</dbReference>
<dbReference type="RefSeq" id="XP_071916174.1">
    <property type="nucleotide sequence ID" value="XM_072060073.1"/>
</dbReference>
<dbReference type="PANTHER" id="PTHR33127">
    <property type="entry name" value="TRANSMEMBRANE PROTEIN"/>
    <property type="match status" value="1"/>
</dbReference>
<name>A0ABM4V9G7_COFAR</name>
<evidence type="ECO:0000313" key="4">
    <source>
        <dbReference type="RefSeq" id="XP_071916174.1"/>
    </source>
</evidence>
<organism evidence="3 4">
    <name type="scientific">Coffea arabica</name>
    <name type="common">Arabian coffee</name>
    <dbReference type="NCBI Taxonomy" id="13443"/>
    <lineage>
        <taxon>Eukaryota</taxon>
        <taxon>Viridiplantae</taxon>
        <taxon>Streptophyta</taxon>
        <taxon>Embryophyta</taxon>
        <taxon>Tracheophyta</taxon>
        <taxon>Spermatophyta</taxon>
        <taxon>Magnoliopsida</taxon>
        <taxon>eudicotyledons</taxon>
        <taxon>Gunneridae</taxon>
        <taxon>Pentapetalae</taxon>
        <taxon>asterids</taxon>
        <taxon>lamiids</taxon>
        <taxon>Gentianales</taxon>
        <taxon>Rubiaceae</taxon>
        <taxon>Ixoroideae</taxon>
        <taxon>Gardenieae complex</taxon>
        <taxon>Bertiereae - Coffeeae clade</taxon>
        <taxon>Coffeeae</taxon>
        <taxon>Coffea</taxon>
    </lineage>
</organism>
<dbReference type="SUPFAM" id="SSF81383">
    <property type="entry name" value="F-box domain"/>
    <property type="match status" value="1"/>
</dbReference>
<proteinExistence type="predicted"/>
<dbReference type="Pfam" id="PF00646">
    <property type="entry name" value="F-box"/>
    <property type="match status" value="1"/>
</dbReference>
<sequence length="387" mass="44446">MAEASVASSSCDDEEENREIDTSWSDLPSDLLSLILSNLAAADVFAFKAVCKSWKQVIPPPLPLSPSPNSLFFASPSLICCLKSDSTKMFHPLHNKFYHVMGTLPQESVLHCSKYGWLLMNWGRGSHPCFIDPFRRIRFRLPSCNHNFLTMSFFSRPSSLNWTIVGIVECEDFGTNVIATLKSGEKSWRICQCETRRYFRVSCPPVLFQGMYYFLDIKGKVGILDPEHIENGWKIFDSLKCRLRRFVRKRFMVRVDEQLVAVFVTHAERKVRVMKLNLLSMVWEPLQDLGDNTLYLSSSGSFARAALTKSMANTIYFPMFFENSGVFYSLKTGKYHSLDGKFCCRNSYGLTEREFGTWVQPTAKKELGKRRIVNPPPPDHDLKIYWN</sequence>
<dbReference type="InterPro" id="IPR005174">
    <property type="entry name" value="KIB1-4_b-propeller"/>
</dbReference>
<keyword evidence="3" id="KW-1185">Reference proteome</keyword>
<evidence type="ECO:0000259" key="2">
    <source>
        <dbReference type="PROSITE" id="PS50181"/>
    </source>
</evidence>
<dbReference type="Proteomes" id="UP001652660">
    <property type="component" value="Chromosome 7e"/>
</dbReference>
<evidence type="ECO:0000256" key="1">
    <source>
        <dbReference type="SAM" id="MobiDB-lite"/>
    </source>
</evidence>
<evidence type="ECO:0000313" key="3">
    <source>
        <dbReference type="Proteomes" id="UP001652660"/>
    </source>
</evidence>
<feature type="compositionally biased region" description="Polar residues" evidence="1">
    <location>
        <begin position="1"/>
        <end position="10"/>
    </location>
</feature>
<dbReference type="PANTHER" id="PTHR33127:SF5">
    <property type="entry name" value="TRANSMEMBRANE PROTEIN"/>
    <property type="match status" value="1"/>
</dbReference>
<feature type="region of interest" description="Disordered" evidence="1">
    <location>
        <begin position="1"/>
        <end position="22"/>
    </location>
</feature>
<feature type="domain" description="F-box" evidence="2">
    <location>
        <begin position="21"/>
        <end position="58"/>
    </location>
</feature>
<reference evidence="4" key="1">
    <citation type="submission" date="2025-08" db="UniProtKB">
        <authorList>
            <consortium name="RefSeq"/>
        </authorList>
    </citation>
    <scope>IDENTIFICATION</scope>
    <source>
        <tissue evidence="4">Leaves</tissue>
    </source>
</reference>
<accession>A0ABM4V9G7</accession>
<dbReference type="InterPro" id="IPR036047">
    <property type="entry name" value="F-box-like_dom_sf"/>
</dbReference>
<protein>
    <submittedName>
        <fullName evidence="4">F-box/kelch-repeat protein At1g57790-like</fullName>
    </submittedName>
</protein>
<dbReference type="GeneID" id="140011291"/>
<dbReference type="Gene3D" id="1.20.1280.50">
    <property type="match status" value="1"/>
</dbReference>
<dbReference type="SMART" id="SM00256">
    <property type="entry name" value="FBOX"/>
    <property type="match status" value="1"/>
</dbReference>
<dbReference type="Pfam" id="PF03478">
    <property type="entry name" value="Beta-prop_KIB1-4"/>
    <property type="match status" value="1"/>
</dbReference>
<gene>
    <name evidence="4" type="primary">LOC140011291</name>
</gene>
<dbReference type="PROSITE" id="PS50181">
    <property type="entry name" value="FBOX"/>
    <property type="match status" value="1"/>
</dbReference>
<dbReference type="InterPro" id="IPR001810">
    <property type="entry name" value="F-box_dom"/>
</dbReference>